<evidence type="ECO:0000313" key="1">
    <source>
        <dbReference type="EMBL" id="VFQ84903.1"/>
    </source>
</evidence>
<dbReference type="EMBL" id="OOIL02002808">
    <property type="protein sequence ID" value="VFQ84903.1"/>
    <property type="molecule type" value="Genomic_DNA"/>
</dbReference>
<accession>A0A484M7W4</accession>
<gene>
    <name evidence="1" type="ORF">CCAM_LOCUS26679</name>
</gene>
<proteinExistence type="predicted"/>
<dbReference type="AlphaFoldDB" id="A0A484M7W4"/>
<name>A0A484M7W4_9ASTE</name>
<keyword evidence="2" id="KW-1185">Reference proteome</keyword>
<reference evidence="1 2" key="1">
    <citation type="submission" date="2018-04" db="EMBL/GenBank/DDBJ databases">
        <authorList>
            <person name="Vogel A."/>
        </authorList>
    </citation>
    <scope>NUCLEOTIDE SEQUENCE [LARGE SCALE GENOMIC DNA]</scope>
</reference>
<protein>
    <submittedName>
        <fullName evidence="1">Uncharacterized protein</fullName>
    </submittedName>
</protein>
<organism evidence="1 2">
    <name type="scientific">Cuscuta campestris</name>
    <dbReference type="NCBI Taxonomy" id="132261"/>
    <lineage>
        <taxon>Eukaryota</taxon>
        <taxon>Viridiplantae</taxon>
        <taxon>Streptophyta</taxon>
        <taxon>Embryophyta</taxon>
        <taxon>Tracheophyta</taxon>
        <taxon>Spermatophyta</taxon>
        <taxon>Magnoliopsida</taxon>
        <taxon>eudicotyledons</taxon>
        <taxon>Gunneridae</taxon>
        <taxon>Pentapetalae</taxon>
        <taxon>asterids</taxon>
        <taxon>lamiids</taxon>
        <taxon>Solanales</taxon>
        <taxon>Convolvulaceae</taxon>
        <taxon>Cuscuteae</taxon>
        <taxon>Cuscuta</taxon>
        <taxon>Cuscuta subgen. Grammica</taxon>
        <taxon>Cuscuta sect. Cleistogrammica</taxon>
    </lineage>
</organism>
<evidence type="ECO:0000313" key="2">
    <source>
        <dbReference type="Proteomes" id="UP000595140"/>
    </source>
</evidence>
<dbReference type="Proteomes" id="UP000595140">
    <property type="component" value="Unassembled WGS sequence"/>
</dbReference>
<sequence length="121" mass="13433">MLRPADAATKICRHPGHFRNLCASVTRWLFFGLAAAEAVSHHARKNQSSIEANHRRRLYYGLISVAIGLKIYPCHESVMEVHPCGGWKQFIAATLLEANGLCLSRALLTSAITDLNFETLD</sequence>